<dbReference type="AlphaFoldDB" id="A0AAN9MEI1"/>
<reference evidence="2 3" key="1">
    <citation type="submission" date="2024-01" db="EMBL/GenBank/DDBJ databases">
        <title>The genomes of 5 underutilized Papilionoideae crops provide insights into root nodulation and disease resistanc.</title>
        <authorList>
            <person name="Jiang F."/>
        </authorList>
    </citation>
    <scope>NUCLEOTIDE SEQUENCE [LARGE SCALE GENOMIC DNA]</scope>
    <source>
        <strain evidence="2">LVBAO_FW01</strain>
        <tissue evidence="2">Leaves</tissue>
    </source>
</reference>
<comment type="caution">
    <text evidence="2">The sequence shown here is derived from an EMBL/GenBank/DDBJ whole genome shotgun (WGS) entry which is preliminary data.</text>
</comment>
<dbReference type="Proteomes" id="UP001367508">
    <property type="component" value="Unassembled WGS sequence"/>
</dbReference>
<gene>
    <name evidence="2" type="ORF">VNO77_07617</name>
</gene>
<protein>
    <submittedName>
        <fullName evidence="2">Uncharacterized protein</fullName>
    </submittedName>
</protein>
<name>A0AAN9MEI1_CANGL</name>
<proteinExistence type="predicted"/>
<accession>A0AAN9MEI1</accession>
<evidence type="ECO:0000313" key="3">
    <source>
        <dbReference type="Proteomes" id="UP001367508"/>
    </source>
</evidence>
<feature type="region of interest" description="Disordered" evidence="1">
    <location>
        <begin position="112"/>
        <end position="134"/>
    </location>
</feature>
<evidence type="ECO:0000313" key="2">
    <source>
        <dbReference type="EMBL" id="KAK7349853.1"/>
    </source>
</evidence>
<keyword evidence="3" id="KW-1185">Reference proteome</keyword>
<evidence type="ECO:0000256" key="1">
    <source>
        <dbReference type="SAM" id="MobiDB-lite"/>
    </source>
</evidence>
<sequence>MLRFWLLDFEGNSPLKKRFIPPKRIPCKTCAAAIERNPPSLQTYCVQNMPKNLPLLPHPSNTTRRVNLSRIPPLKNIRSHGSEESSHAASDNGLEISMLLKVDRDPLEFNRQSTSLHGDRSTHESIRPTPKTLLNQDNSQFIHGYSSFVGSDSSSMMMM</sequence>
<feature type="compositionally biased region" description="Basic and acidic residues" evidence="1">
    <location>
        <begin position="117"/>
        <end position="126"/>
    </location>
</feature>
<organism evidence="2 3">
    <name type="scientific">Canavalia gladiata</name>
    <name type="common">Sword bean</name>
    <name type="synonym">Dolichos gladiatus</name>
    <dbReference type="NCBI Taxonomy" id="3824"/>
    <lineage>
        <taxon>Eukaryota</taxon>
        <taxon>Viridiplantae</taxon>
        <taxon>Streptophyta</taxon>
        <taxon>Embryophyta</taxon>
        <taxon>Tracheophyta</taxon>
        <taxon>Spermatophyta</taxon>
        <taxon>Magnoliopsida</taxon>
        <taxon>eudicotyledons</taxon>
        <taxon>Gunneridae</taxon>
        <taxon>Pentapetalae</taxon>
        <taxon>rosids</taxon>
        <taxon>fabids</taxon>
        <taxon>Fabales</taxon>
        <taxon>Fabaceae</taxon>
        <taxon>Papilionoideae</taxon>
        <taxon>50 kb inversion clade</taxon>
        <taxon>NPAAA clade</taxon>
        <taxon>indigoferoid/millettioid clade</taxon>
        <taxon>Phaseoleae</taxon>
        <taxon>Canavalia</taxon>
    </lineage>
</organism>
<dbReference type="EMBL" id="JAYMYQ010000002">
    <property type="protein sequence ID" value="KAK7349853.1"/>
    <property type="molecule type" value="Genomic_DNA"/>
</dbReference>